<reference evidence="3" key="1">
    <citation type="submission" date="2016-06" db="UniProtKB">
        <authorList>
            <consortium name="WormBaseParasite"/>
        </authorList>
    </citation>
    <scope>IDENTIFICATION</scope>
</reference>
<name>A0A183J9R7_9BILA</name>
<accession>A0A183J9R7</accession>
<evidence type="ECO:0000313" key="3">
    <source>
        <dbReference type="WBParaSite" id="SBAD_0001302501-mRNA-1"/>
    </source>
</evidence>
<reference evidence="1 2" key="2">
    <citation type="submission" date="2018-11" db="EMBL/GenBank/DDBJ databases">
        <authorList>
            <consortium name="Pathogen Informatics"/>
        </authorList>
    </citation>
    <scope>NUCLEOTIDE SEQUENCE [LARGE SCALE GENOMIC DNA]</scope>
</reference>
<evidence type="ECO:0000313" key="1">
    <source>
        <dbReference type="EMBL" id="VDP50182.1"/>
    </source>
</evidence>
<organism evidence="3">
    <name type="scientific">Soboliphyme baturini</name>
    <dbReference type="NCBI Taxonomy" id="241478"/>
    <lineage>
        <taxon>Eukaryota</taxon>
        <taxon>Metazoa</taxon>
        <taxon>Ecdysozoa</taxon>
        <taxon>Nematoda</taxon>
        <taxon>Enoplea</taxon>
        <taxon>Dorylaimia</taxon>
        <taxon>Dioctophymatida</taxon>
        <taxon>Dioctophymatoidea</taxon>
        <taxon>Soboliphymatidae</taxon>
        <taxon>Soboliphyme</taxon>
    </lineage>
</organism>
<dbReference type="AlphaFoldDB" id="A0A183J9R7"/>
<proteinExistence type="predicted"/>
<protein>
    <submittedName>
        <fullName evidence="3">40S ribosomal protein S30</fullName>
    </submittedName>
</protein>
<dbReference type="EMBL" id="UZAM01018293">
    <property type="protein sequence ID" value="VDP50182.1"/>
    <property type="molecule type" value="Genomic_DNA"/>
</dbReference>
<dbReference type="WBParaSite" id="SBAD_0001302501-mRNA-1">
    <property type="protein sequence ID" value="SBAD_0001302501-mRNA-1"/>
    <property type="gene ID" value="SBAD_0001302501"/>
</dbReference>
<dbReference type="Proteomes" id="UP000270296">
    <property type="component" value="Unassembled WGS sequence"/>
</dbReference>
<keyword evidence="2" id="KW-1185">Reference proteome</keyword>
<gene>
    <name evidence="1" type="ORF">SBAD_LOCUS12615</name>
</gene>
<sequence>MWTWARHGYEEWEYMPDTADYENAEGDDDEVPVAKMSTRKKDANSARIRQTVSNQLPKNYLTRNIGQKHTLGSKHHSICGTENQLRKSARTTLKKVPDGRPEMSVLIQYRLTNLLACVV</sequence>
<evidence type="ECO:0000313" key="2">
    <source>
        <dbReference type="Proteomes" id="UP000270296"/>
    </source>
</evidence>